<protein>
    <recommendedName>
        <fullName evidence="2">FMN-dependent NADPH-azoreductase</fullName>
    </recommendedName>
    <alternativeName>
        <fullName evidence="6">NADPH-dependent flavo-azoreductase</fullName>
    </alternativeName>
    <alternativeName>
        <fullName evidence="5">NADPH-flavin azoreductase</fullName>
    </alternativeName>
</protein>
<evidence type="ECO:0000256" key="1">
    <source>
        <dbReference type="ARBA" id="ARBA00011881"/>
    </source>
</evidence>
<keyword evidence="3" id="KW-0285">Flavoprotein</keyword>
<comment type="caution">
    <text evidence="8">The sequence shown here is derived from an EMBL/GenBank/DDBJ whole genome shotgun (WGS) entry which is preliminary data.</text>
</comment>
<evidence type="ECO:0000256" key="6">
    <source>
        <dbReference type="ARBA" id="ARBA00032807"/>
    </source>
</evidence>
<keyword evidence="4" id="KW-0288">FMN</keyword>
<dbReference type="SUPFAM" id="SSF52218">
    <property type="entry name" value="Flavoproteins"/>
    <property type="match status" value="1"/>
</dbReference>
<name>A0A239UI62_9STAP</name>
<accession>A0A239UI62</accession>
<dbReference type="EMBL" id="BKAR01000034">
    <property type="protein sequence ID" value="GEP85584.1"/>
    <property type="molecule type" value="Genomic_DNA"/>
</dbReference>
<evidence type="ECO:0000259" key="7">
    <source>
        <dbReference type="Pfam" id="PF03358"/>
    </source>
</evidence>
<evidence type="ECO:0000313" key="9">
    <source>
        <dbReference type="Proteomes" id="UP000321736"/>
    </source>
</evidence>
<dbReference type="GO" id="GO:0016491">
    <property type="term" value="F:oxidoreductase activity"/>
    <property type="evidence" value="ECO:0007669"/>
    <property type="project" value="InterPro"/>
</dbReference>
<organism evidence="8 9">
    <name type="scientific">Staphylococcus piscifermentans</name>
    <dbReference type="NCBI Taxonomy" id="70258"/>
    <lineage>
        <taxon>Bacteria</taxon>
        <taxon>Bacillati</taxon>
        <taxon>Bacillota</taxon>
        <taxon>Bacilli</taxon>
        <taxon>Bacillales</taxon>
        <taxon>Staphylococcaceae</taxon>
        <taxon>Staphylococcus</taxon>
    </lineage>
</organism>
<evidence type="ECO:0000256" key="4">
    <source>
        <dbReference type="ARBA" id="ARBA00022643"/>
    </source>
</evidence>
<evidence type="ECO:0000256" key="2">
    <source>
        <dbReference type="ARBA" id="ARBA00016393"/>
    </source>
</evidence>
<dbReference type="Proteomes" id="UP000321736">
    <property type="component" value="Unassembled WGS sequence"/>
</dbReference>
<dbReference type="InterPro" id="IPR051796">
    <property type="entry name" value="ISF_SsuE-like"/>
</dbReference>
<evidence type="ECO:0000313" key="8">
    <source>
        <dbReference type="EMBL" id="GEP85584.1"/>
    </source>
</evidence>
<gene>
    <name evidence="8" type="ORF">SPI02_21690</name>
</gene>
<dbReference type="InterPro" id="IPR029039">
    <property type="entry name" value="Flavoprotein-like_sf"/>
</dbReference>
<dbReference type="PANTHER" id="PTHR43278:SF4">
    <property type="entry name" value="NAD(P)H-DEPENDENT FMN-CONTAINING OXIDOREDUCTASE YWQN-RELATED"/>
    <property type="match status" value="1"/>
</dbReference>
<reference evidence="8 9" key="1">
    <citation type="submission" date="2019-07" db="EMBL/GenBank/DDBJ databases">
        <title>Whole genome shotgun sequence of Staphylococcus piscifermentans NBRC 109625.</title>
        <authorList>
            <person name="Hosoyama A."/>
            <person name="Uohara A."/>
            <person name="Ohji S."/>
            <person name="Ichikawa N."/>
        </authorList>
    </citation>
    <scope>NUCLEOTIDE SEQUENCE [LARGE SCALE GENOMIC DNA]</scope>
    <source>
        <strain evidence="8 9">NBRC 109625</strain>
    </source>
</reference>
<evidence type="ECO:0000256" key="3">
    <source>
        <dbReference type="ARBA" id="ARBA00022630"/>
    </source>
</evidence>
<dbReference type="InterPro" id="IPR005025">
    <property type="entry name" value="FMN_Rdtase-like_dom"/>
</dbReference>
<feature type="domain" description="NADPH-dependent FMN reductase-like" evidence="7">
    <location>
        <begin position="2"/>
        <end position="108"/>
    </location>
</feature>
<proteinExistence type="predicted"/>
<dbReference type="Pfam" id="PF03358">
    <property type="entry name" value="FMN_red"/>
    <property type="match status" value="1"/>
</dbReference>
<dbReference type="OrthoDB" id="9805976at2"/>
<dbReference type="PANTHER" id="PTHR43278">
    <property type="entry name" value="NAD(P)H-DEPENDENT FMN-CONTAINING OXIDOREDUCTASE YWQN-RELATED"/>
    <property type="match status" value="1"/>
</dbReference>
<evidence type="ECO:0000256" key="5">
    <source>
        <dbReference type="ARBA" id="ARBA00031831"/>
    </source>
</evidence>
<keyword evidence="9" id="KW-1185">Reference proteome</keyword>
<dbReference type="Gene3D" id="3.40.50.360">
    <property type="match status" value="1"/>
</dbReference>
<dbReference type="AlphaFoldDB" id="A0A239UI62"/>
<sequence length="188" mass="21667">MITVLFGGSRPAGNSAELAKMTLQDLDYNWIDLTQYRFNPVRDVRHDEQIISSYNDDYKIIIDQVLKSDTVLLVSPVYWYSVSASMKAFIDHWSETLRDPDYPDFKEKMAQIDFRLILVGGDCPKIKARPCMHQIEYSLEFLGAALKDYLIGNANAPGEIVKDTYAVRIAEKWNSEFKRKSKTLQETK</sequence>
<comment type="subunit">
    <text evidence="1">Homotetramer.</text>
</comment>
<dbReference type="RefSeq" id="WP_095106772.1">
    <property type="nucleotide sequence ID" value="NZ_BKAR01000034.1"/>
</dbReference>